<dbReference type="EMBL" id="JAIOIV010000140">
    <property type="protein sequence ID" value="MBZ0158191.1"/>
    <property type="molecule type" value="Genomic_DNA"/>
</dbReference>
<proteinExistence type="predicted"/>
<evidence type="ECO:0000313" key="1">
    <source>
        <dbReference type="EMBL" id="MBZ0158191.1"/>
    </source>
</evidence>
<organism evidence="1 2">
    <name type="scientific">Candidatus Nitrobium versatile</name>
    <dbReference type="NCBI Taxonomy" id="2884831"/>
    <lineage>
        <taxon>Bacteria</taxon>
        <taxon>Pseudomonadati</taxon>
        <taxon>Nitrospirota</taxon>
        <taxon>Nitrospiria</taxon>
        <taxon>Nitrospirales</taxon>
        <taxon>Nitrospiraceae</taxon>
        <taxon>Candidatus Nitrobium</taxon>
    </lineage>
</organism>
<gene>
    <name evidence="1" type="ORF">K8I29_18495</name>
</gene>
<protein>
    <submittedName>
        <fullName evidence="1">Uncharacterized protein</fullName>
    </submittedName>
</protein>
<dbReference type="AlphaFoldDB" id="A0A953M3C4"/>
<reference evidence="1" key="2">
    <citation type="submission" date="2021-08" db="EMBL/GenBank/DDBJ databases">
        <authorList>
            <person name="Dalcin Martins P."/>
        </authorList>
    </citation>
    <scope>NUCLEOTIDE SEQUENCE</scope>
    <source>
        <strain evidence="1">MAG_39</strain>
    </source>
</reference>
<dbReference type="Proteomes" id="UP000705867">
    <property type="component" value="Unassembled WGS sequence"/>
</dbReference>
<reference evidence="1" key="1">
    <citation type="journal article" date="2021" name="bioRxiv">
        <title>Unraveling nitrogen, sulfur and carbon metabolic pathways and microbial community transcriptional responses to substrate deprivation and toxicity stresses in a bioreactor mimicking anoxic brackish coastal sediment conditions.</title>
        <authorList>
            <person name="Martins P.D."/>
            <person name="Echeveste M.J."/>
            <person name="Arshad A."/>
            <person name="Kurth J."/>
            <person name="Ouboter H."/>
            <person name="Jetten M.S.M."/>
            <person name="Welte C.U."/>
        </authorList>
    </citation>
    <scope>NUCLEOTIDE SEQUENCE</scope>
    <source>
        <strain evidence="1">MAG_39</strain>
    </source>
</reference>
<evidence type="ECO:0000313" key="2">
    <source>
        <dbReference type="Proteomes" id="UP000705867"/>
    </source>
</evidence>
<sequence>MREHRVFLIVFAVFFLLAGVSFAEGKPDAGSGLNAYSKGEFDPKAEALPGGFLGHDIVEVFTAEGDRKSGSASAPYAFTVEDGSGVVFSPYHSRSRSVKISLVLHSVTSPSAPEAARWAITIKDIDKRTESYIGCTKCGVQQKVAALFKDSYALAILNTGRIVHEKKKGTAHYAVTVKGISPSAARALKDTAALLVVCAPAASLPNGPVPFRGEYRVSWTVYKPVDITKDIHYVPARIAEIWVYDRTTGKIYAKERISPL</sequence>
<name>A0A953M3C4_9BACT</name>
<comment type="caution">
    <text evidence="1">The sequence shown here is derived from an EMBL/GenBank/DDBJ whole genome shotgun (WGS) entry which is preliminary data.</text>
</comment>
<accession>A0A953M3C4</accession>